<reference evidence="1 2" key="1">
    <citation type="submission" date="2017-07" db="EMBL/GenBank/DDBJ databases">
        <title>Genome sequencing and assembly of Paenibacillus rigui.</title>
        <authorList>
            <person name="Mayilraj S."/>
        </authorList>
    </citation>
    <scope>NUCLEOTIDE SEQUENCE [LARGE SCALE GENOMIC DNA]</scope>
    <source>
        <strain evidence="1 2">JCM 16352</strain>
    </source>
</reference>
<dbReference type="EMBL" id="NMQW01000069">
    <property type="protein sequence ID" value="OXM82513.1"/>
    <property type="molecule type" value="Genomic_DNA"/>
</dbReference>
<comment type="caution">
    <text evidence="1">The sequence shown here is derived from an EMBL/GenBank/DDBJ whole genome shotgun (WGS) entry which is preliminary data.</text>
</comment>
<proteinExistence type="predicted"/>
<sequence>MSKDEVNKYLVNVLRKKITIKEFENWLYQNDYIEEYLGKALYFELISINYFSNYAIKELENRLLNILNFSGYEDFRIKDVLRSIINNGDLVDTCRGIYRDYCSGYSFLRYIALTCILYDYDCQLDEISNREVFIKQNHDNFKKEAQRILGFLERGEIVISGEYEYLDNRNEHDKIELRHYEDMYRN</sequence>
<dbReference type="Proteomes" id="UP000215509">
    <property type="component" value="Unassembled WGS sequence"/>
</dbReference>
<dbReference type="OrthoDB" id="6398539at2"/>
<name>A0A229UGJ6_9BACL</name>
<organism evidence="1 2">
    <name type="scientific">Paenibacillus rigui</name>
    <dbReference type="NCBI Taxonomy" id="554312"/>
    <lineage>
        <taxon>Bacteria</taxon>
        <taxon>Bacillati</taxon>
        <taxon>Bacillota</taxon>
        <taxon>Bacilli</taxon>
        <taxon>Bacillales</taxon>
        <taxon>Paenibacillaceae</taxon>
        <taxon>Paenibacillus</taxon>
    </lineage>
</organism>
<accession>A0A229UGJ6</accession>
<protein>
    <submittedName>
        <fullName evidence="1">Uncharacterized protein</fullName>
    </submittedName>
</protein>
<dbReference type="RefSeq" id="WP_094018654.1">
    <property type="nucleotide sequence ID" value="NZ_NMQW01000069.1"/>
</dbReference>
<keyword evidence="2" id="KW-1185">Reference proteome</keyword>
<gene>
    <name evidence="1" type="ORF">CF651_30600</name>
</gene>
<evidence type="ECO:0000313" key="1">
    <source>
        <dbReference type="EMBL" id="OXM82513.1"/>
    </source>
</evidence>
<evidence type="ECO:0000313" key="2">
    <source>
        <dbReference type="Proteomes" id="UP000215509"/>
    </source>
</evidence>
<dbReference type="AlphaFoldDB" id="A0A229UGJ6"/>